<dbReference type="AlphaFoldDB" id="A0AAE0VXD8"/>
<dbReference type="FunFam" id="3.30.160.60:FF:000624">
    <property type="entry name" value="zinc finger protein 697"/>
    <property type="match status" value="1"/>
</dbReference>
<dbReference type="GO" id="GO:0000981">
    <property type="term" value="F:DNA-binding transcription factor activity, RNA polymerase II-specific"/>
    <property type="evidence" value="ECO:0007669"/>
    <property type="project" value="TreeGrafter"/>
</dbReference>
<evidence type="ECO:0000256" key="5">
    <source>
        <dbReference type="ARBA" id="ARBA00022833"/>
    </source>
</evidence>
<sequence>MDSLKQRAIEQDPVSMEISSQMSLLLPKHDNLKENLFWMNGFQSGASSSQSETDSGSSTPSSKSALTSSESLSPRTIPMGHLLSTSESAFRRFRQSTSRDNDASFPFSYPVTNSYDYYNQCSPQPYYGSYQQNYGMTYYHSFPWAPTYRQNFALAPETGLLAVDSNQNHQVPSNDSVQEKKVLPFSIEAILAKDPSPKQIPVNPTVTDNTEKQDAYWCHVCEEFCRDASEANLHRQRHLQENAIPALQRDIFMKHGHITKHEILSNMNRVKCEVCKKLVVTSSFKRHIASHNGFPCRICGKEFYLNSRLQEHMHIHTGERPHSCSVCNRKFAKKSLLKQHMNYHTDNKQEKCKFCGKRFYRAWALRVHIRNHTGDFPFKCELPGCSKAFPQKIQLQLHTNTHRRRGDV</sequence>
<reference evidence="10" key="3">
    <citation type="submission" date="2023-05" db="EMBL/GenBank/DDBJ databases">
        <authorList>
            <person name="Smith C.H."/>
        </authorList>
    </citation>
    <scope>NUCLEOTIDE SEQUENCE</scope>
    <source>
        <strain evidence="10">CHS0354</strain>
        <tissue evidence="10">Mantle</tissue>
    </source>
</reference>
<feature type="region of interest" description="Disordered" evidence="8">
    <location>
        <begin position="47"/>
        <end position="78"/>
    </location>
</feature>
<evidence type="ECO:0000259" key="9">
    <source>
        <dbReference type="PROSITE" id="PS50157"/>
    </source>
</evidence>
<reference evidence="10" key="2">
    <citation type="journal article" date="2021" name="Genome Biol. Evol.">
        <title>Developing a high-quality reference genome for a parasitic bivalve with doubly uniparental inheritance (Bivalvia: Unionida).</title>
        <authorList>
            <person name="Smith C.H."/>
        </authorList>
    </citation>
    <scope>NUCLEOTIDE SEQUENCE</scope>
    <source>
        <strain evidence="10">CHS0354</strain>
        <tissue evidence="10">Mantle</tissue>
    </source>
</reference>
<dbReference type="Gene3D" id="3.30.160.60">
    <property type="entry name" value="Classic Zinc Finger"/>
    <property type="match status" value="4"/>
</dbReference>
<dbReference type="FunFam" id="3.30.160.60:FF:000145">
    <property type="entry name" value="Zinc finger protein 574"/>
    <property type="match status" value="1"/>
</dbReference>
<accession>A0AAE0VXD8</accession>
<keyword evidence="4 7" id="KW-0863">Zinc-finger</keyword>
<name>A0AAE0VXD8_9BIVA</name>
<feature type="domain" description="C2H2-type" evidence="9">
    <location>
        <begin position="294"/>
        <end position="321"/>
    </location>
</feature>
<proteinExistence type="predicted"/>
<feature type="domain" description="C2H2-type" evidence="9">
    <location>
        <begin position="378"/>
        <end position="407"/>
    </location>
</feature>
<dbReference type="Proteomes" id="UP001195483">
    <property type="component" value="Unassembled WGS sequence"/>
</dbReference>
<feature type="domain" description="C2H2-type" evidence="9">
    <location>
        <begin position="322"/>
        <end position="349"/>
    </location>
</feature>
<protein>
    <recommendedName>
        <fullName evidence="9">C2H2-type domain-containing protein</fullName>
    </recommendedName>
</protein>
<keyword evidence="5" id="KW-0862">Zinc</keyword>
<evidence type="ECO:0000256" key="1">
    <source>
        <dbReference type="ARBA" id="ARBA00004123"/>
    </source>
</evidence>
<dbReference type="Pfam" id="PF13913">
    <property type="entry name" value="zf-C2HC_2"/>
    <property type="match status" value="1"/>
</dbReference>
<evidence type="ECO:0000256" key="2">
    <source>
        <dbReference type="ARBA" id="ARBA00022723"/>
    </source>
</evidence>
<reference evidence="10" key="1">
    <citation type="journal article" date="2021" name="Genome Biol. Evol.">
        <title>A High-Quality Reference Genome for a Parasitic Bivalve with Doubly Uniparental Inheritance (Bivalvia: Unionida).</title>
        <authorList>
            <person name="Smith C.H."/>
        </authorList>
    </citation>
    <scope>NUCLEOTIDE SEQUENCE</scope>
    <source>
        <strain evidence="10">CHS0354</strain>
    </source>
</reference>
<feature type="compositionally biased region" description="Low complexity" evidence="8">
    <location>
        <begin position="47"/>
        <end position="74"/>
    </location>
</feature>
<dbReference type="GO" id="GO:0008270">
    <property type="term" value="F:zinc ion binding"/>
    <property type="evidence" value="ECO:0007669"/>
    <property type="project" value="UniProtKB-KW"/>
</dbReference>
<evidence type="ECO:0000313" key="10">
    <source>
        <dbReference type="EMBL" id="KAK3592605.1"/>
    </source>
</evidence>
<dbReference type="GO" id="GO:0005634">
    <property type="term" value="C:nucleus"/>
    <property type="evidence" value="ECO:0007669"/>
    <property type="project" value="UniProtKB-SubCell"/>
</dbReference>
<evidence type="ECO:0000256" key="3">
    <source>
        <dbReference type="ARBA" id="ARBA00022737"/>
    </source>
</evidence>
<gene>
    <name evidence="10" type="ORF">CHS0354_001774</name>
</gene>
<evidence type="ECO:0000256" key="7">
    <source>
        <dbReference type="PROSITE-ProRule" id="PRU00042"/>
    </source>
</evidence>
<dbReference type="PROSITE" id="PS50157">
    <property type="entry name" value="ZINC_FINGER_C2H2_2"/>
    <property type="match status" value="4"/>
</dbReference>
<dbReference type="SMART" id="SM00355">
    <property type="entry name" value="ZnF_C2H2"/>
    <property type="match status" value="6"/>
</dbReference>
<evidence type="ECO:0000256" key="6">
    <source>
        <dbReference type="ARBA" id="ARBA00023242"/>
    </source>
</evidence>
<dbReference type="Pfam" id="PF00096">
    <property type="entry name" value="zf-C2H2"/>
    <property type="match status" value="4"/>
</dbReference>
<keyword evidence="11" id="KW-1185">Reference proteome</keyword>
<keyword evidence="6" id="KW-0539">Nucleus</keyword>
<comment type="caution">
    <text evidence="10">The sequence shown here is derived from an EMBL/GenBank/DDBJ whole genome shotgun (WGS) entry which is preliminary data.</text>
</comment>
<dbReference type="PANTHER" id="PTHR24394:SF29">
    <property type="entry name" value="MYONEURIN"/>
    <property type="match status" value="1"/>
</dbReference>
<dbReference type="SUPFAM" id="SSF57667">
    <property type="entry name" value="beta-beta-alpha zinc fingers"/>
    <property type="match status" value="2"/>
</dbReference>
<feature type="domain" description="C2H2-type" evidence="9">
    <location>
        <begin position="350"/>
        <end position="377"/>
    </location>
</feature>
<evidence type="ECO:0000256" key="8">
    <source>
        <dbReference type="SAM" id="MobiDB-lite"/>
    </source>
</evidence>
<comment type="subcellular location">
    <subcellularLocation>
        <location evidence="1">Nucleus</location>
    </subcellularLocation>
</comment>
<dbReference type="InterPro" id="IPR036236">
    <property type="entry name" value="Znf_C2H2_sf"/>
</dbReference>
<keyword evidence="2" id="KW-0479">Metal-binding</keyword>
<dbReference type="PROSITE" id="PS00028">
    <property type="entry name" value="ZINC_FINGER_C2H2_1"/>
    <property type="match status" value="5"/>
</dbReference>
<dbReference type="EMBL" id="JAEAOA010000166">
    <property type="protein sequence ID" value="KAK3592605.1"/>
    <property type="molecule type" value="Genomic_DNA"/>
</dbReference>
<evidence type="ECO:0000313" key="11">
    <source>
        <dbReference type="Proteomes" id="UP001195483"/>
    </source>
</evidence>
<dbReference type="InterPro" id="IPR013087">
    <property type="entry name" value="Znf_C2H2_type"/>
</dbReference>
<dbReference type="PANTHER" id="PTHR24394">
    <property type="entry name" value="ZINC FINGER PROTEIN"/>
    <property type="match status" value="1"/>
</dbReference>
<evidence type="ECO:0000256" key="4">
    <source>
        <dbReference type="ARBA" id="ARBA00022771"/>
    </source>
</evidence>
<organism evidence="10 11">
    <name type="scientific">Potamilus streckersoni</name>
    <dbReference type="NCBI Taxonomy" id="2493646"/>
    <lineage>
        <taxon>Eukaryota</taxon>
        <taxon>Metazoa</taxon>
        <taxon>Spiralia</taxon>
        <taxon>Lophotrochozoa</taxon>
        <taxon>Mollusca</taxon>
        <taxon>Bivalvia</taxon>
        <taxon>Autobranchia</taxon>
        <taxon>Heteroconchia</taxon>
        <taxon>Palaeoheterodonta</taxon>
        <taxon>Unionida</taxon>
        <taxon>Unionoidea</taxon>
        <taxon>Unionidae</taxon>
        <taxon>Ambleminae</taxon>
        <taxon>Lampsilini</taxon>
        <taxon>Potamilus</taxon>
    </lineage>
</organism>
<keyword evidence="3" id="KW-0677">Repeat</keyword>